<dbReference type="PANTHER" id="PTHR33112">
    <property type="entry name" value="DOMAIN PROTEIN, PUTATIVE-RELATED"/>
    <property type="match status" value="1"/>
</dbReference>
<dbReference type="Proteomes" id="UP000447873">
    <property type="component" value="Unassembled WGS sequence"/>
</dbReference>
<sequence>MTDLPLTIQHAIIVAETLGLCYLWVDALCIIQDNEDDKAWEIAQIPRIYMGSSVTICASRAGEVQEGFLQQREATAPEFAFRLPFRDKNGILSTVVLHEPIFPILEPLSTRAWALQEKWLSTKTLDFGTTKTSWTCKEVDVSDRPMQIRERRQPSQHLQDPEPHELLERASQEWQALVRTYTSRNLTISADRLPAISGIAEQFHHRMHVDDSMDYAAGLWGSTMLHDLLWHRLWDIAHRPKRYQAPSWSWASINEQVIFSFEVTGLTATIISCNVELANKGTLDVDTRFGAVKSGQLEIRGVLQRAEVVRRTHISTFTSLLNLKLQVPQVSHGGTELSVKWYPDTLDDAEPEIDASAVEKVEIIYTLLIAAAAERICSLVLKLDEATGHFTRCGLIETRFEYGATPEELSWLQGGEVQTIVII</sequence>
<evidence type="ECO:0000313" key="3">
    <source>
        <dbReference type="Proteomes" id="UP000447873"/>
    </source>
</evidence>
<comment type="caution">
    <text evidence="2">The sequence shown here is derived from an EMBL/GenBank/DDBJ whole genome shotgun (WGS) entry which is preliminary data.</text>
</comment>
<gene>
    <name evidence="2" type="ORF">EG328_000074</name>
</gene>
<feature type="domain" description="Heterokaryon incompatibility" evidence="1">
    <location>
        <begin position="2"/>
        <end position="117"/>
    </location>
</feature>
<evidence type="ECO:0000259" key="1">
    <source>
        <dbReference type="Pfam" id="PF06985"/>
    </source>
</evidence>
<dbReference type="Pfam" id="PF06985">
    <property type="entry name" value="HET"/>
    <property type="match status" value="1"/>
</dbReference>
<dbReference type="InterPro" id="IPR010730">
    <property type="entry name" value="HET"/>
</dbReference>
<dbReference type="EMBL" id="WNWS01000001">
    <property type="protein sequence ID" value="KAE9989142.1"/>
    <property type="molecule type" value="Genomic_DNA"/>
</dbReference>
<dbReference type="PANTHER" id="PTHR33112:SF16">
    <property type="entry name" value="HETEROKARYON INCOMPATIBILITY DOMAIN-CONTAINING PROTEIN"/>
    <property type="match status" value="1"/>
</dbReference>
<protein>
    <recommendedName>
        <fullName evidence="1">Heterokaryon incompatibility domain-containing protein</fullName>
    </recommendedName>
</protein>
<reference evidence="2 3" key="1">
    <citation type="submission" date="2018-12" db="EMBL/GenBank/DDBJ databases">
        <title>Venturia inaequalis Genome Resource.</title>
        <authorList>
            <person name="Lichtner F.J."/>
        </authorList>
    </citation>
    <scope>NUCLEOTIDE SEQUENCE [LARGE SCALE GENOMIC DNA]</scope>
    <source>
        <strain evidence="2 3">120213</strain>
    </source>
</reference>
<accession>A0A8H3ZDC3</accession>
<name>A0A8H3ZDC3_VENIN</name>
<dbReference type="AlphaFoldDB" id="A0A8H3ZDC3"/>
<evidence type="ECO:0000313" key="2">
    <source>
        <dbReference type="EMBL" id="KAE9989142.1"/>
    </source>
</evidence>
<proteinExistence type="predicted"/>
<organism evidence="2 3">
    <name type="scientific">Venturia inaequalis</name>
    <name type="common">Apple scab fungus</name>
    <dbReference type="NCBI Taxonomy" id="5025"/>
    <lineage>
        <taxon>Eukaryota</taxon>
        <taxon>Fungi</taxon>
        <taxon>Dikarya</taxon>
        <taxon>Ascomycota</taxon>
        <taxon>Pezizomycotina</taxon>
        <taxon>Dothideomycetes</taxon>
        <taxon>Pleosporomycetidae</taxon>
        <taxon>Venturiales</taxon>
        <taxon>Venturiaceae</taxon>
        <taxon>Venturia</taxon>
    </lineage>
</organism>